<evidence type="ECO:0000313" key="4">
    <source>
        <dbReference type="EMBL" id="EON65179.1"/>
    </source>
</evidence>
<feature type="transmembrane region" description="Helical" evidence="1">
    <location>
        <begin position="386"/>
        <end position="409"/>
    </location>
</feature>
<keyword evidence="5" id="KW-1185">Reference proteome</keyword>
<feature type="domain" description="YVC1 N-terminal linker helical" evidence="2">
    <location>
        <begin position="20"/>
        <end position="166"/>
    </location>
</feature>
<name>R7YTP6_CONA1</name>
<accession>R7YTP6</accession>
<dbReference type="PANTHER" id="PTHR35859:SF1">
    <property type="entry name" value="NONSELECTIVE CATION CHANNEL PROTEIN"/>
    <property type="match status" value="1"/>
</dbReference>
<keyword evidence="1" id="KW-0812">Transmembrane</keyword>
<feature type="transmembrane region" description="Helical" evidence="1">
    <location>
        <begin position="322"/>
        <end position="343"/>
    </location>
</feature>
<feature type="transmembrane region" description="Helical" evidence="1">
    <location>
        <begin position="444"/>
        <end position="462"/>
    </location>
</feature>
<keyword evidence="1" id="KW-1133">Transmembrane helix</keyword>
<reference evidence="5" key="1">
    <citation type="submission" date="2012-06" db="EMBL/GenBank/DDBJ databases">
        <title>The genome sequence of Coniosporium apollinis CBS 100218.</title>
        <authorList>
            <consortium name="The Broad Institute Genome Sequencing Platform"/>
            <person name="Cuomo C."/>
            <person name="Gorbushina A."/>
            <person name="Noack S."/>
            <person name="Walker B."/>
            <person name="Young S.K."/>
            <person name="Zeng Q."/>
            <person name="Gargeya S."/>
            <person name="Fitzgerald M."/>
            <person name="Haas B."/>
            <person name="Abouelleil A."/>
            <person name="Alvarado L."/>
            <person name="Arachchi H.M."/>
            <person name="Berlin A.M."/>
            <person name="Chapman S.B."/>
            <person name="Goldberg J."/>
            <person name="Griggs A."/>
            <person name="Gujja S."/>
            <person name="Hansen M."/>
            <person name="Howarth C."/>
            <person name="Imamovic A."/>
            <person name="Larimer J."/>
            <person name="McCowan C."/>
            <person name="Montmayeur A."/>
            <person name="Murphy C."/>
            <person name="Neiman D."/>
            <person name="Pearson M."/>
            <person name="Priest M."/>
            <person name="Roberts A."/>
            <person name="Saif S."/>
            <person name="Shea T."/>
            <person name="Sisk P."/>
            <person name="Sykes S."/>
            <person name="Wortman J."/>
            <person name="Nusbaum C."/>
            <person name="Birren B."/>
        </authorList>
    </citation>
    <scope>NUCLEOTIDE SEQUENCE [LARGE SCALE GENOMIC DNA]</scope>
    <source>
        <strain evidence="5">CBS 100218</strain>
    </source>
</reference>
<dbReference type="OMA" id="FPRIAFN"/>
<dbReference type="AlphaFoldDB" id="R7YTP6"/>
<evidence type="ECO:0000259" key="2">
    <source>
        <dbReference type="Pfam" id="PF23190"/>
    </source>
</evidence>
<dbReference type="Pfam" id="PF23190">
    <property type="entry name" value="LHD_TRPY1"/>
    <property type="match status" value="1"/>
</dbReference>
<dbReference type="HOGENOM" id="CLU_009570_2_0_1"/>
<dbReference type="InterPro" id="IPR056337">
    <property type="entry name" value="LHD_YVC1"/>
</dbReference>
<dbReference type="PANTHER" id="PTHR35859">
    <property type="entry name" value="NONSELECTIVE CATION CHANNEL PROTEIN"/>
    <property type="match status" value="1"/>
</dbReference>
<evidence type="ECO:0000313" key="5">
    <source>
        <dbReference type="Proteomes" id="UP000016924"/>
    </source>
</evidence>
<dbReference type="EMBL" id="JH767572">
    <property type="protein sequence ID" value="EON65179.1"/>
    <property type="molecule type" value="Genomic_DNA"/>
</dbReference>
<dbReference type="GeneID" id="19901727"/>
<sequence length="584" mass="65981">MNVAVVRPLVDRLYDPADVSVVYCLLVNRVQFLREQSHQAHHQTVTVTRAILCELIAGKILRRFNEENPGRSGLLLLANVLVSGFEPFQNAPVEFAHSKKHATQWAYQKRGGYERKLTALEIAIVSESKFFLSGVACQKVVEAVYRGRVVYTPTSFIDILPDHYKHKPISLYNPRKAPLLNQYRLIVPRTRNIIEICQFAVLLALYVLAMTHRDHTTFDRYELCFCVYAGGWVLDEFASILEHGWQVHTQNLWSFLDITFIVIFTSYLLVRLHGLSTNQPEAGRQALDILSIAAPILLPRLAFSLMPENMLFISLRAMMADFIILTLLAIWCFAGFLLALKWLGHNPAYPSHPTDNPDPLTISKWMLWIWFGLDGTGIQRAPAFHFLLGPLVMILFAFLGNTLFLTVLVSSLSNTFAKLAADAPAEIAFRRAVLTFEGVKSDALFAYRPPFNVLALVLGLPLKAALSPRRFHKVNVFAVRVLNAPILLGISLFERRYLWKNTRATDPSKRSKVLAFWDLGRFGVHADLAAVFEGQPPQSVIQEIEAVDEFEDGVTSEGFLLPVPRVGEAARASEARRRRWSMVQ</sequence>
<gene>
    <name evidence="4" type="ORF">W97_04416</name>
</gene>
<dbReference type="InterPro" id="IPR056336">
    <property type="entry name" value="YVC1_C"/>
</dbReference>
<feature type="transmembrane region" description="Helical" evidence="1">
    <location>
        <begin position="252"/>
        <end position="270"/>
    </location>
</feature>
<feature type="domain" description="Calcium channel YVC1-like C-terminal transmembrane" evidence="3">
    <location>
        <begin position="199"/>
        <end position="498"/>
    </location>
</feature>
<dbReference type="RefSeq" id="XP_007780496.1">
    <property type="nucleotide sequence ID" value="XM_007782306.1"/>
</dbReference>
<keyword evidence="1" id="KW-0472">Membrane</keyword>
<dbReference type="Proteomes" id="UP000016924">
    <property type="component" value="Unassembled WGS sequence"/>
</dbReference>
<proteinExistence type="predicted"/>
<evidence type="ECO:0008006" key="6">
    <source>
        <dbReference type="Google" id="ProtNLM"/>
    </source>
</evidence>
<evidence type="ECO:0000259" key="3">
    <source>
        <dbReference type="Pfam" id="PF23317"/>
    </source>
</evidence>
<feature type="transmembrane region" description="Helical" evidence="1">
    <location>
        <begin position="474"/>
        <end position="493"/>
    </location>
</feature>
<dbReference type="OrthoDB" id="2373987at2759"/>
<evidence type="ECO:0000256" key="1">
    <source>
        <dbReference type="SAM" id="Phobius"/>
    </source>
</evidence>
<dbReference type="InterPro" id="IPR052971">
    <property type="entry name" value="TRP_calcium_channel"/>
</dbReference>
<dbReference type="STRING" id="1168221.R7YTP6"/>
<dbReference type="eggNOG" id="ENOG502QT9R">
    <property type="taxonomic scope" value="Eukaryota"/>
</dbReference>
<feature type="transmembrane region" description="Helical" evidence="1">
    <location>
        <begin position="193"/>
        <end position="211"/>
    </location>
</feature>
<dbReference type="Pfam" id="PF23317">
    <property type="entry name" value="YVC1_C"/>
    <property type="match status" value="1"/>
</dbReference>
<protein>
    <recommendedName>
        <fullName evidence="6">Nonselective cation channel</fullName>
    </recommendedName>
</protein>
<organism evidence="4 5">
    <name type="scientific">Coniosporium apollinis (strain CBS 100218)</name>
    <name type="common">Rock-inhabiting black yeast</name>
    <dbReference type="NCBI Taxonomy" id="1168221"/>
    <lineage>
        <taxon>Eukaryota</taxon>
        <taxon>Fungi</taxon>
        <taxon>Dikarya</taxon>
        <taxon>Ascomycota</taxon>
        <taxon>Pezizomycotina</taxon>
        <taxon>Dothideomycetes</taxon>
        <taxon>Dothideomycetes incertae sedis</taxon>
        <taxon>Coniosporium</taxon>
    </lineage>
</organism>